<feature type="non-terminal residue" evidence="1">
    <location>
        <position position="1"/>
    </location>
</feature>
<sequence length="151" mass="16273">NLIYSVSILTYARISIGMYMIMSSITAQQNTAVNYSVFLYYSNDTQMNLSDSAKIFGNIVLFIYHGGKELSALAPLAYKAGTIVFKFKAPSDGSYSLVAYVSSTVLPSGTVAASQSATLITQTYALNSNPAENAFNSLFVAIAQNFLETVL</sequence>
<name>T0Y8Q6_9ZZZZ</name>
<organism evidence="1">
    <name type="scientific">mine drainage metagenome</name>
    <dbReference type="NCBI Taxonomy" id="410659"/>
    <lineage>
        <taxon>unclassified sequences</taxon>
        <taxon>metagenomes</taxon>
        <taxon>ecological metagenomes</taxon>
    </lineage>
</organism>
<accession>T0Y8Q6</accession>
<protein>
    <submittedName>
        <fullName evidence="1">Uncharacterized protein</fullName>
    </submittedName>
</protein>
<proteinExistence type="predicted"/>
<reference evidence="1" key="2">
    <citation type="journal article" date="2014" name="ISME J.">
        <title>Microbial stratification in low pH oxic and suboxic macroscopic growths along an acid mine drainage.</title>
        <authorList>
            <person name="Mendez-Garcia C."/>
            <person name="Mesa V."/>
            <person name="Sprenger R.R."/>
            <person name="Richter M."/>
            <person name="Diez M.S."/>
            <person name="Solano J."/>
            <person name="Bargiela R."/>
            <person name="Golyshina O.V."/>
            <person name="Manteca A."/>
            <person name="Ramos J.L."/>
            <person name="Gallego J.R."/>
            <person name="Llorente I."/>
            <person name="Martins Dos Santos V.A."/>
            <person name="Jensen O.N."/>
            <person name="Pelaez A.I."/>
            <person name="Sanchez J."/>
            <person name="Ferrer M."/>
        </authorList>
    </citation>
    <scope>NUCLEOTIDE SEQUENCE</scope>
</reference>
<evidence type="ECO:0000313" key="1">
    <source>
        <dbReference type="EMBL" id="EQD31541.1"/>
    </source>
</evidence>
<gene>
    <name evidence="1" type="ORF">B1A_19891</name>
</gene>
<reference evidence="1" key="1">
    <citation type="submission" date="2013-08" db="EMBL/GenBank/DDBJ databases">
        <authorList>
            <person name="Mendez C."/>
            <person name="Richter M."/>
            <person name="Ferrer M."/>
            <person name="Sanchez J."/>
        </authorList>
    </citation>
    <scope>NUCLEOTIDE SEQUENCE</scope>
</reference>
<dbReference type="EMBL" id="AUZX01014676">
    <property type="protein sequence ID" value="EQD31541.1"/>
    <property type="molecule type" value="Genomic_DNA"/>
</dbReference>
<dbReference type="AlphaFoldDB" id="T0Y8Q6"/>
<feature type="non-terminal residue" evidence="1">
    <location>
        <position position="151"/>
    </location>
</feature>
<comment type="caution">
    <text evidence="1">The sequence shown here is derived from an EMBL/GenBank/DDBJ whole genome shotgun (WGS) entry which is preliminary data.</text>
</comment>